<keyword evidence="2" id="KW-0238">DNA-binding</keyword>
<dbReference type="GO" id="GO:0003700">
    <property type="term" value="F:DNA-binding transcription factor activity"/>
    <property type="evidence" value="ECO:0007669"/>
    <property type="project" value="TreeGrafter"/>
</dbReference>
<feature type="domain" description="HTH lacI-type" evidence="4">
    <location>
        <begin position="16"/>
        <end position="70"/>
    </location>
</feature>
<organism evidence="5">
    <name type="scientific">bioreactor metagenome</name>
    <dbReference type="NCBI Taxonomy" id="1076179"/>
    <lineage>
        <taxon>unclassified sequences</taxon>
        <taxon>metagenomes</taxon>
        <taxon>ecological metagenomes</taxon>
    </lineage>
</organism>
<dbReference type="AlphaFoldDB" id="A0A644XVP6"/>
<dbReference type="PANTHER" id="PTHR30146:SF153">
    <property type="entry name" value="LACTOSE OPERON REPRESSOR"/>
    <property type="match status" value="1"/>
</dbReference>
<dbReference type="PANTHER" id="PTHR30146">
    <property type="entry name" value="LACI-RELATED TRANSCRIPTIONAL REPRESSOR"/>
    <property type="match status" value="1"/>
</dbReference>
<gene>
    <name evidence="5" type="primary">rbsR_7</name>
    <name evidence="5" type="ORF">SDC9_66674</name>
</gene>
<dbReference type="InterPro" id="IPR000843">
    <property type="entry name" value="HTH_LacI"/>
</dbReference>
<comment type="caution">
    <text evidence="5">The sequence shown here is derived from an EMBL/GenBank/DDBJ whole genome shotgun (WGS) entry which is preliminary data.</text>
</comment>
<keyword evidence="1" id="KW-0805">Transcription regulation</keyword>
<dbReference type="InterPro" id="IPR046335">
    <property type="entry name" value="LacI/GalR-like_sensor"/>
</dbReference>
<dbReference type="SMART" id="SM00354">
    <property type="entry name" value="HTH_LACI"/>
    <property type="match status" value="1"/>
</dbReference>
<evidence type="ECO:0000256" key="1">
    <source>
        <dbReference type="ARBA" id="ARBA00023015"/>
    </source>
</evidence>
<name>A0A644XVP6_9ZZZZ</name>
<dbReference type="Gene3D" id="1.10.260.40">
    <property type="entry name" value="lambda repressor-like DNA-binding domains"/>
    <property type="match status" value="1"/>
</dbReference>
<evidence type="ECO:0000259" key="4">
    <source>
        <dbReference type="PROSITE" id="PS50932"/>
    </source>
</evidence>
<keyword evidence="3" id="KW-0804">Transcription</keyword>
<protein>
    <submittedName>
        <fullName evidence="5">Ribose operon repressor</fullName>
    </submittedName>
</protein>
<dbReference type="SUPFAM" id="SSF47413">
    <property type="entry name" value="lambda repressor-like DNA-binding domains"/>
    <property type="match status" value="1"/>
</dbReference>
<dbReference type="Pfam" id="PF00356">
    <property type="entry name" value="LacI"/>
    <property type="match status" value="1"/>
</dbReference>
<dbReference type="CDD" id="cd01392">
    <property type="entry name" value="HTH_LacI"/>
    <property type="match status" value="1"/>
</dbReference>
<evidence type="ECO:0000313" key="5">
    <source>
        <dbReference type="EMBL" id="MPM20245.1"/>
    </source>
</evidence>
<reference evidence="5" key="1">
    <citation type="submission" date="2019-08" db="EMBL/GenBank/DDBJ databases">
        <authorList>
            <person name="Kucharzyk K."/>
            <person name="Murdoch R.W."/>
            <person name="Higgins S."/>
            <person name="Loffler F."/>
        </authorList>
    </citation>
    <scope>NUCLEOTIDE SEQUENCE</scope>
</reference>
<accession>A0A644XVP6</accession>
<dbReference type="EMBL" id="VSSQ01003341">
    <property type="protein sequence ID" value="MPM20245.1"/>
    <property type="molecule type" value="Genomic_DNA"/>
</dbReference>
<dbReference type="GO" id="GO:0000976">
    <property type="term" value="F:transcription cis-regulatory region binding"/>
    <property type="evidence" value="ECO:0007669"/>
    <property type="project" value="TreeGrafter"/>
</dbReference>
<dbReference type="Pfam" id="PF13377">
    <property type="entry name" value="Peripla_BP_3"/>
    <property type="match status" value="1"/>
</dbReference>
<evidence type="ECO:0000256" key="2">
    <source>
        <dbReference type="ARBA" id="ARBA00023125"/>
    </source>
</evidence>
<dbReference type="InterPro" id="IPR028082">
    <property type="entry name" value="Peripla_BP_I"/>
</dbReference>
<dbReference type="PROSITE" id="PS50932">
    <property type="entry name" value="HTH_LACI_2"/>
    <property type="match status" value="1"/>
</dbReference>
<dbReference type="SUPFAM" id="SSF53822">
    <property type="entry name" value="Periplasmic binding protein-like I"/>
    <property type="match status" value="1"/>
</dbReference>
<proteinExistence type="predicted"/>
<dbReference type="InterPro" id="IPR010982">
    <property type="entry name" value="Lambda_DNA-bd_dom_sf"/>
</dbReference>
<evidence type="ECO:0000256" key="3">
    <source>
        <dbReference type="ARBA" id="ARBA00023163"/>
    </source>
</evidence>
<sequence length="335" mass="37224">MRLNVLMIAAQDFNMVSLKDIARELGVSVGTVSMALRDSPRISEETARRVKFLARELGYIPNNFGRGLRSGRSALIGCLISSLQSSFMATIVEAIGARAAERQYSVLAAWLDGRREKMLQDQLELMLSKNIDGLVITNPVLARHPALLARLNRAGVPFIFCSYHCGDQGYPFVVTDDEAGGRLAARHLLDNGHRTILCEFSHSVDRRLKGNLAEINRWPDAKSCVFYDLEELPVLIAEQRATAVISYSDMQAIDTIYLLRQRGIRVPEDVSVIGYDDLDLAARPEFNLTTVAQQRRQLGVAAVDYIFERLAGNTPPGEILLPPSLVERGTVRRLS</sequence>
<dbReference type="CDD" id="cd06267">
    <property type="entry name" value="PBP1_LacI_sugar_binding-like"/>
    <property type="match status" value="1"/>
</dbReference>
<dbReference type="Gene3D" id="3.40.50.2300">
    <property type="match status" value="2"/>
</dbReference>